<organism evidence="1 2">
    <name type="scientific">Allofrancisella frigidaquae</name>
    <dbReference type="NCBI Taxonomy" id="1085644"/>
    <lineage>
        <taxon>Bacteria</taxon>
        <taxon>Pseudomonadati</taxon>
        <taxon>Pseudomonadota</taxon>
        <taxon>Gammaproteobacteria</taxon>
        <taxon>Thiotrichales</taxon>
        <taxon>Francisellaceae</taxon>
        <taxon>Allofrancisella</taxon>
    </lineage>
</organism>
<accession>A0A6M3HUG5</accession>
<proteinExistence type="predicted"/>
<keyword evidence="2" id="KW-1185">Reference proteome</keyword>
<dbReference type="RefSeq" id="WP_172106933.1">
    <property type="nucleotide sequence ID" value="NZ_CP038017.1"/>
</dbReference>
<dbReference type="EMBL" id="CP038017">
    <property type="protein sequence ID" value="QIV94864.1"/>
    <property type="molecule type" value="Genomic_DNA"/>
</dbReference>
<sequence length="65" mass="7283">MMSELAKNILKVASKTVKAAQRKSLDNGVANVYSKNGQIYFQLPNGTITQEIPKEYRVENLSILK</sequence>
<name>A0A6M3HUG5_9GAMM</name>
<dbReference type="AlphaFoldDB" id="A0A6M3HUG5"/>
<gene>
    <name evidence="1" type="ORF">E3E15_05675</name>
</gene>
<dbReference type="Proteomes" id="UP000503320">
    <property type="component" value="Chromosome"/>
</dbReference>
<evidence type="ECO:0000313" key="2">
    <source>
        <dbReference type="Proteomes" id="UP000503320"/>
    </source>
</evidence>
<reference evidence="1 2" key="1">
    <citation type="submission" date="2019-03" db="EMBL/GenBank/DDBJ databases">
        <title>Complete Genome Sequence of Allofrancisella frigidaquae Strain SYSU 10HL1970 Isolated from Water-Cooling Systems in China.</title>
        <authorList>
            <person name="Ohrman C."/>
            <person name="Uneklint I."/>
            <person name="Sjodin A."/>
        </authorList>
    </citation>
    <scope>NUCLEOTIDE SEQUENCE [LARGE SCALE GENOMIC DNA]</scope>
    <source>
        <strain evidence="1 2">SYSU 10HL1970</strain>
    </source>
</reference>
<evidence type="ECO:0000313" key="1">
    <source>
        <dbReference type="EMBL" id="QIV94864.1"/>
    </source>
</evidence>
<dbReference type="KEGG" id="afri:E3E15_05675"/>
<protein>
    <submittedName>
        <fullName evidence="1">Uncharacterized protein</fullName>
    </submittedName>
</protein>